<dbReference type="Pfam" id="PF00005">
    <property type="entry name" value="ABC_tran"/>
    <property type="match status" value="1"/>
</dbReference>
<dbReference type="InterPro" id="IPR036640">
    <property type="entry name" value="ABC1_TM_sf"/>
</dbReference>
<dbReference type="GO" id="GO:0016887">
    <property type="term" value="F:ATP hydrolysis activity"/>
    <property type="evidence" value="ECO:0007669"/>
    <property type="project" value="InterPro"/>
</dbReference>
<evidence type="ECO:0000259" key="11">
    <source>
        <dbReference type="PROSITE" id="PS50893"/>
    </source>
</evidence>
<dbReference type="RefSeq" id="WP_074890899.1">
    <property type="nucleotide sequence ID" value="NZ_FOXO01000030.1"/>
</dbReference>
<keyword evidence="4 10" id="KW-0812">Transmembrane</keyword>
<dbReference type="NCBIfam" id="TIGR03797">
    <property type="entry name" value="NHLM_micro_ABC2"/>
    <property type="match status" value="1"/>
</dbReference>
<evidence type="ECO:0000256" key="5">
    <source>
        <dbReference type="ARBA" id="ARBA00022741"/>
    </source>
</evidence>
<evidence type="ECO:0000256" key="3">
    <source>
        <dbReference type="ARBA" id="ARBA00022475"/>
    </source>
</evidence>
<evidence type="ECO:0000256" key="8">
    <source>
        <dbReference type="ARBA" id="ARBA00022989"/>
    </source>
</evidence>
<dbReference type="EMBL" id="FOXO01000030">
    <property type="protein sequence ID" value="SFQ29311.1"/>
    <property type="molecule type" value="Genomic_DNA"/>
</dbReference>
<name>A0A1I5XBK1_9FIRM</name>
<dbReference type="GO" id="GO:0034040">
    <property type="term" value="F:ATPase-coupled lipid transmembrane transporter activity"/>
    <property type="evidence" value="ECO:0007669"/>
    <property type="project" value="TreeGrafter"/>
</dbReference>
<reference evidence="14" key="1">
    <citation type="submission" date="2016-10" db="EMBL/GenBank/DDBJ databases">
        <authorList>
            <person name="Varghese N."/>
            <person name="Submissions S."/>
        </authorList>
    </citation>
    <scope>NUCLEOTIDE SEQUENCE [LARGE SCALE GENOMIC DNA]</scope>
    <source>
        <strain evidence="14">P18</strain>
    </source>
</reference>
<keyword evidence="6" id="KW-0645">Protease</keyword>
<dbReference type="Pfam" id="PF00664">
    <property type="entry name" value="ABC_membrane"/>
    <property type="match status" value="1"/>
</dbReference>
<feature type="transmembrane region" description="Helical" evidence="10">
    <location>
        <begin position="318"/>
        <end position="339"/>
    </location>
</feature>
<evidence type="ECO:0000256" key="6">
    <source>
        <dbReference type="ARBA" id="ARBA00022807"/>
    </source>
</evidence>
<feature type="transmembrane region" description="Helical" evidence="10">
    <location>
        <begin position="431"/>
        <end position="453"/>
    </location>
</feature>
<keyword evidence="7 13" id="KW-0067">ATP-binding</keyword>
<dbReference type="SUPFAM" id="SSF52540">
    <property type="entry name" value="P-loop containing nucleoside triphosphate hydrolases"/>
    <property type="match status" value="1"/>
</dbReference>
<organism evidence="13 14">
    <name type="scientific">Butyrivibrio proteoclasticus</name>
    <dbReference type="NCBI Taxonomy" id="43305"/>
    <lineage>
        <taxon>Bacteria</taxon>
        <taxon>Bacillati</taxon>
        <taxon>Bacillota</taxon>
        <taxon>Clostridia</taxon>
        <taxon>Lachnospirales</taxon>
        <taxon>Lachnospiraceae</taxon>
        <taxon>Butyrivibrio</taxon>
    </lineage>
</organism>
<dbReference type="GO" id="GO:0140359">
    <property type="term" value="F:ABC-type transporter activity"/>
    <property type="evidence" value="ECO:0007669"/>
    <property type="project" value="InterPro"/>
</dbReference>
<dbReference type="AlphaFoldDB" id="A0A1I5XBK1"/>
<dbReference type="InterPro" id="IPR022515">
    <property type="entry name" value="NHPM_micro_ABC2"/>
</dbReference>
<dbReference type="GO" id="GO:0005524">
    <property type="term" value="F:ATP binding"/>
    <property type="evidence" value="ECO:0007669"/>
    <property type="project" value="UniProtKB-KW"/>
</dbReference>
<dbReference type="GO" id="GO:0008234">
    <property type="term" value="F:cysteine-type peptidase activity"/>
    <property type="evidence" value="ECO:0007669"/>
    <property type="project" value="UniProtKB-KW"/>
</dbReference>
<feature type="transmembrane region" description="Helical" evidence="10">
    <location>
        <begin position="398"/>
        <end position="419"/>
    </location>
</feature>
<dbReference type="InterPro" id="IPR003439">
    <property type="entry name" value="ABC_transporter-like_ATP-bd"/>
</dbReference>
<dbReference type="PROSITE" id="PS50929">
    <property type="entry name" value="ABC_TM1F"/>
    <property type="match status" value="1"/>
</dbReference>
<accession>A0A1I5XBK1</accession>
<dbReference type="GO" id="GO:0005886">
    <property type="term" value="C:plasma membrane"/>
    <property type="evidence" value="ECO:0007669"/>
    <property type="project" value="UniProtKB-SubCell"/>
</dbReference>
<evidence type="ECO:0000313" key="14">
    <source>
        <dbReference type="Proteomes" id="UP000182624"/>
    </source>
</evidence>
<dbReference type="InterPro" id="IPR039421">
    <property type="entry name" value="Type_1_exporter"/>
</dbReference>
<dbReference type="InterPro" id="IPR011527">
    <property type="entry name" value="ABC1_TM_dom"/>
</dbReference>
<dbReference type="FunFam" id="3.40.50.300:FF:000299">
    <property type="entry name" value="ABC transporter ATP-binding protein/permease"/>
    <property type="match status" value="1"/>
</dbReference>
<comment type="subcellular location">
    <subcellularLocation>
        <location evidence="1">Cell membrane</location>
        <topology evidence="1">Multi-pass membrane protein</topology>
    </subcellularLocation>
</comment>
<proteinExistence type="predicted"/>
<dbReference type="InterPro" id="IPR027417">
    <property type="entry name" value="P-loop_NTPase"/>
</dbReference>
<evidence type="ECO:0000259" key="12">
    <source>
        <dbReference type="PROSITE" id="PS50929"/>
    </source>
</evidence>
<feature type="transmembrane region" description="Helical" evidence="10">
    <location>
        <begin position="179"/>
        <end position="203"/>
    </location>
</feature>
<dbReference type="InterPro" id="IPR003593">
    <property type="entry name" value="AAA+_ATPase"/>
</dbReference>
<keyword evidence="2" id="KW-0813">Transport</keyword>
<dbReference type="Gene3D" id="1.20.1560.10">
    <property type="entry name" value="ABC transporter type 1, transmembrane domain"/>
    <property type="match status" value="1"/>
</dbReference>
<dbReference type="OrthoDB" id="9762778at2"/>
<evidence type="ECO:0000256" key="1">
    <source>
        <dbReference type="ARBA" id="ARBA00004651"/>
    </source>
</evidence>
<feature type="transmembrane region" description="Helical" evidence="10">
    <location>
        <begin position="293"/>
        <end position="312"/>
    </location>
</feature>
<keyword evidence="5" id="KW-0547">Nucleotide-binding</keyword>
<evidence type="ECO:0000313" key="13">
    <source>
        <dbReference type="EMBL" id="SFQ29311.1"/>
    </source>
</evidence>
<evidence type="ECO:0000256" key="10">
    <source>
        <dbReference type="SAM" id="Phobius"/>
    </source>
</evidence>
<dbReference type="PANTHER" id="PTHR24221">
    <property type="entry name" value="ATP-BINDING CASSETTE SUB-FAMILY B"/>
    <property type="match status" value="1"/>
</dbReference>
<feature type="transmembrane region" description="Helical" evidence="10">
    <location>
        <begin position="215"/>
        <end position="236"/>
    </location>
</feature>
<dbReference type="PROSITE" id="PS50893">
    <property type="entry name" value="ABC_TRANSPORTER_2"/>
    <property type="match status" value="1"/>
</dbReference>
<evidence type="ECO:0000256" key="4">
    <source>
        <dbReference type="ARBA" id="ARBA00022692"/>
    </source>
</evidence>
<dbReference type="SMART" id="SM00382">
    <property type="entry name" value="AAA"/>
    <property type="match status" value="1"/>
</dbReference>
<sequence>MGWFEDQIEERRRADAQVLEDSFQKIASVVLGQRMAEQLSDERILTKRAIDEVLKSYHLKPVEIPEDIQSTDEQMDYCLKRYGLMRRDVELKSRWYEDAYGPLIGLKKKDGTPVALLPQKLHGYFYIDNETGKKVYLNRKTEKEFETDAICFYRPLPLRALKITDLLGYMKSCISVSDIFLVVIAALAVTFAGIMLPQITAAVTGPVLSSGRTSALIGAAIFIFCVALSSQLFSAIRGLLSSRVQTKLSIAVESSMMMRIISLPVSFFRAYSPGELKSRSMSVNELCTIMQNMILNTGLTSLVSLLYIQQIFRFTPALVIPSLNIILVTVSFSVLVTLLQARISKQIMEKAAKESGLSYSLLTGVQKIKLAGAEKRVFAKWLNLYAEKAELTYNPPTILKVTNVITTGISLFSTIILYFMAVESGVDQPSYFAFMSAYGMVMEAFTALSGIALQAAQIRPLLEMAEPFLKTVPETALNKEIVTGISGNVELDHVSFRYNDSNPYIIDDLSLKINPGEYVAIVGKTGCGKSTLIRLLLGFETPESGAVYYDGKDIRSLDLGTLRRNIGTVTQDGDLFSGDIYSNIVITAPHISMDDAWEAAEKAGIADDIRAMPMGMFTIISEGQGGISGGQKQRLMIARAIAPKPKLLIFDEATSALDNKTQKAVSESLDAMGCTRIVVAHRLSTIRHCDRIVVLDKGRIIEDGTYDELIKKGGYFADLVERQQLDTAGEVEKKP</sequence>
<feature type="domain" description="ABC transporter" evidence="11">
    <location>
        <begin position="489"/>
        <end position="722"/>
    </location>
</feature>
<keyword evidence="6" id="KW-0378">Hydrolase</keyword>
<keyword evidence="3" id="KW-1003">Cell membrane</keyword>
<dbReference type="SUPFAM" id="SSF90123">
    <property type="entry name" value="ABC transporter transmembrane region"/>
    <property type="match status" value="1"/>
</dbReference>
<protein>
    <submittedName>
        <fullName evidence="13">NHLM bacteriocin system ABC transporter, ATP-binding protein</fullName>
    </submittedName>
</protein>
<evidence type="ECO:0000256" key="7">
    <source>
        <dbReference type="ARBA" id="ARBA00022840"/>
    </source>
</evidence>
<dbReference type="InterPro" id="IPR017871">
    <property type="entry name" value="ABC_transporter-like_CS"/>
</dbReference>
<keyword evidence="8 10" id="KW-1133">Transmembrane helix</keyword>
<gene>
    <name evidence="13" type="ORF">SAMN04487928_13018</name>
</gene>
<dbReference type="PANTHER" id="PTHR24221:SF654">
    <property type="entry name" value="ATP-BINDING CASSETTE SUB-FAMILY B MEMBER 6"/>
    <property type="match status" value="1"/>
</dbReference>
<feature type="domain" description="ABC transmembrane type-1" evidence="12">
    <location>
        <begin position="180"/>
        <end position="457"/>
    </location>
</feature>
<evidence type="ECO:0000256" key="9">
    <source>
        <dbReference type="ARBA" id="ARBA00023136"/>
    </source>
</evidence>
<dbReference type="PROSITE" id="PS00211">
    <property type="entry name" value="ABC_TRANSPORTER_1"/>
    <property type="match status" value="1"/>
</dbReference>
<evidence type="ECO:0000256" key="2">
    <source>
        <dbReference type="ARBA" id="ARBA00022448"/>
    </source>
</evidence>
<keyword evidence="14" id="KW-1185">Reference proteome</keyword>
<dbReference type="Gene3D" id="3.40.50.300">
    <property type="entry name" value="P-loop containing nucleotide triphosphate hydrolases"/>
    <property type="match status" value="1"/>
</dbReference>
<keyword evidence="9 10" id="KW-0472">Membrane</keyword>
<dbReference type="Proteomes" id="UP000182624">
    <property type="component" value="Unassembled WGS sequence"/>
</dbReference>
<keyword evidence="6" id="KW-0788">Thiol protease</keyword>